<dbReference type="PROSITE" id="PS51257">
    <property type="entry name" value="PROKAR_LIPOPROTEIN"/>
    <property type="match status" value="1"/>
</dbReference>
<protein>
    <submittedName>
        <fullName evidence="2">Uncharacterized protein</fullName>
    </submittedName>
</protein>
<proteinExistence type="predicted"/>
<comment type="caution">
    <text evidence="2">The sequence shown here is derived from an EMBL/GenBank/DDBJ whole genome shotgun (WGS) entry which is preliminary data.</text>
</comment>
<sequence length="135" mass="14874">MKKLALCLALVTVFLSMACIAGAQKSLGRGQLSGEAPSELCNAIEQYVAQIDATRAIRDKARREAKYTEAQKELAPVLKQYDKVQMLDAAASYAHYSELVLTTDPADVSFSDNVDKRLKSRTDLMEPCAPFTTQR</sequence>
<keyword evidence="1" id="KW-0732">Signal</keyword>
<name>A0A9D6V2X9_9BACT</name>
<feature type="signal peptide" evidence="1">
    <location>
        <begin position="1"/>
        <end position="23"/>
    </location>
</feature>
<evidence type="ECO:0000256" key="1">
    <source>
        <dbReference type="SAM" id="SignalP"/>
    </source>
</evidence>
<feature type="chain" id="PRO_5038462229" evidence="1">
    <location>
        <begin position="24"/>
        <end position="135"/>
    </location>
</feature>
<accession>A0A9D6V2X9</accession>
<dbReference type="Proteomes" id="UP000807825">
    <property type="component" value="Unassembled WGS sequence"/>
</dbReference>
<evidence type="ECO:0000313" key="3">
    <source>
        <dbReference type="Proteomes" id="UP000807825"/>
    </source>
</evidence>
<reference evidence="2" key="1">
    <citation type="submission" date="2020-07" db="EMBL/GenBank/DDBJ databases">
        <title>Huge and variable diversity of episymbiotic CPR bacteria and DPANN archaea in groundwater ecosystems.</title>
        <authorList>
            <person name="He C.Y."/>
            <person name="Keren R."/>
            <person name="Whittaker M."/>
            <person name="Farag I.F."/>
            <person name="Doudna J."/>
            <person name="Cate J.H.D."/>
            <person name="Banfield J.F."/>
        </authorList>
    </citation>
    <scope>NUCLEOTIDE SEQUENCE</scope>
    <source>
        <strain evidence="2">NC_groundwater_1664_Pr3_B-0.1um_52_9</strain>
    </source>
</reference>
<evidence type="ECO:0000313" key="2">
    <source>
        <dbReference type="EMBL" id="MBI5249700.1"/>
    </source>
</evidence>
<organism evidence="2 3">
    <name type="scientific">Desulfomonile tiedjei</name>
    <dbReference type="NCBI Taxonomy" id="2358"/>
    <lineage>
        <taxon>Bacteria</taxon>
        <taxon>Pseudomonadati</taxon>
        <taxon>Thermodesulfobacteriota</taxon>
        <taxon>Desulfomonilia</taxon>
        <taxon>Desulfomonilales</taxon>
        <taxon>Desulfomonilaceae</taxon>
        <taxon>Desulfomonile</taxon>
    </lineage>
</organism>
<dbReference type="AlphaFoldDB" id="A0A9D6V2X9"/>
<gene>
    <name evidence="2" type="ORF">HY912_09410</name>
</gene>
<dbReference type="EMBL" id="JACRDE010000254">
    <property type="protein sequence ID" value="MBI5249700.1"/>
    <property type="molecule type" value="Genomic_DNA"/>
</dbReference>